<gene>
    <name evidence="1" type="ORF">RFI_08942</name>
</gene>
<dbReference type="Proteomes" id="UP000023152">
    <property type="component" value="Unassembled WGS sequence"/>
</dbReference>
<name>X6NQ92_RETFI</name>
<keyword evidence="2" id="KW-1185">Reference proteome</keyword>
<protein>
    <submittedName>
        <fullName evidence="1">Uncharacterized protein</fullName>
    </submittedName>
</protein>
<evidence type="ECO:0000313" key="2">
    <source>
        <dbReference type="Proteomes" id="UP000023152"/>
    </source>
</evidence>
<comment type="caution">
    <text evidence="1">The sequence shown here is derived from an EMBL/GenBank/DDBJ whole genome shotgun (WGS) entry which is preliminary data.</text>
</comment>
<evidence type="ECO:0000313" key="1">
    <source>
        <dbReference type="EMBL" id="ETO28191.1"/>
    </source>
</evidence>
<dbReference type="EMBL" id="ASPP01006810">
    <property type="protein sequence ID" value="ETO28191.1"/>
    <property type="molecule type" value="Genomic_DNA"/>
</dbReference>
<organism evidence="1 2">
    <name type="scientific">Reticulomyxa filosa</name>
    <dbReference type="NCBI Taxonomy" id="46433"/>
    <lineage>
        <taxon>Eukaryota</taxon>
        <taxon>Sar</taxon>
        <taxon>Rhizaria</taxon>
        <taxon>Retaria</taxon>
        <taxon>Foraminifera</taxon>
        <taxon>Monothalamids</taxon>
        <taxon>Reticulomyxidae</taxon>
        <taxon>Reticulomyxa</taxon>
    </lineage>
</organism>
<proteinExistence type="predicted"/>
<dbReference type="AlphaFoldDB" id="X6NQ92"/>
<dbReference type="OrthoDB" id="10255449at2759"/>
<dbReference type="OMA" id="CFDHTVK"/>
<sequence>MSEEVKEAEKKAQFQQELELLYYGSIPTYLKRQPGTFVSFDSKRCQVGDTDEEIKVAAMRRFPQFALGEEYSRILVPAMPCVDVKLTKVKEEKDKESETETHKTKAPKQDLNAKDELKWVGNPLLKCKKHENENIKCELVHTFASGVRSAIVEFRNEEVRVFYRLKGCGNNEDGFLYRCIQDNTLPFMEIRGSSFLHTSVRELYMNDLIQRILKDNAYKIPFRCANIRSVGYYEYEEGEEEDDIKLSKIKKCCSVFETIGNRRLGDDLIIGLECLYDRIIDWDNVHKDDYMSKNSTIIDSSRINESDGILMETYMAVLCGCPLIQKKVAIPLKHNIQDRFTKNNLETHCAGEYDKIMKSILESKDKNTQVSGTSNEILCDIMYRLGFESGMIQRILFENKISWGTYQDAFGYHCNAHCNNYVVTIANAEPANTSPICWLSPLDFDMAFLENEYLPYHHPNWSEWMEKHVIGESEYLKAKRKKWIKIFDNQQVEHSFKDIITLEINGNRLSLAGDPQISTGVQNTVPSNHSSPKHDFVKWVLRDMLVKGFNDSLDMTPSQIQHVWFENFMKWSPYKINIASNLFNLALIQRNGVVV</sequence>
<reference evidence="1 2" key="1">
    <citation type="journal article" date="2013" name="Curr. Biol.">
        <title>The Genome of the Foraminiferan Reticulomyxa filosa.</title>
        <authorList>
            <person name="Glockner G."/>
            <person name="Hulsmann N."/>
            <person name="Schleicher M."/>
            <person name="Noegel A.A."/>
            <person name="Eichinger L."/>
            <person name="Gallinger C."/>
            <person name="Pawlowski J."/>
            <person name="Sierra R."/>
            <person name="Euteneuer U."/>
            <person name="Pillet L."/>
            <person name="Moustafa A."/>
            <person name="Platzer M."/>
            <person name="Groth M."/>
            <person name="Szafranski K."/>
            <person name="Schliwa M."/>
        </authorList>
    </citation>
    <scope>NUCLEOTIDE SEQUENCE [LARGE SCALE GENOMIC DNA]</scope>
</reference>
<accession>X6NQ92</accession>